<feature type="compositionally biased region" description="Polar residues" evidence="2">
    <location>
        <begin position="530"/>
        <end position="547"/>
    </location>
</feature>
<keyword evidence="4" id="KW-1185">Reference proteome</keyword>
<evidence type="ECO:0000313" key="3">
    <source>
        <dbReference type="EMBL" id="KAG7192281.1"/>
    </source>
</evidence>
<dbReference type="Proteomes" id="UP000790833">
    <property type="component" value="Unassembled WGS sequence"/>
</dbReference>
<feature type="region of interest" description="Disordered" evidence="2">
    <location>
        <begin position="515"/>
        <end position="547"/>
    </location>
</feature>
<feature type="compositionally biased region" description="Low complexity" evidence="2">
    <location>
        <begin position="241"/>
        <end position="263"/>
    </location>
</feature>
<feature type="region of interest" description="Disordered" evidence="2">
    <location>
        <begin position="366"/>
        <end position="496"/>
    </location>
</feature>
<dbReference type="RefSeq" id="XP_043047831.1">
    <property type="nucleotide sequence ID" value="XM_043192776.1"/>
</dbReference>
<feature type="compositionally biased region" description="Acidic residues" evidence="2">
    <location>
        <begin position="887"/>
        <end position="902"/>
    </location>
</feature>
<feature type="compositionally biased region" description="Low complexity" evidence="2">
    <location>
        <begin position="661"/>
        <end position="675"/>
    </location>
</feature>
<feature type="compositionally biased region" description="Low complexity" evidence="2">
    <location>
        <begin position="380"/>
        <end position="396"/>
    </location>
</feature>
<accession>A0A9P8AGZ4</accession>
<feature type="compositionally biased region" description="Polar residues" evidence="2">
    <location>
        <begin position="342"/>
        <end position="351"/>
    </location>
</feature>
<feature type="region of interest" description="Disordered" evidence="2">
    <location>
        <begin position="656"/>
        <end position="820"/>
    </location>
</feature>
<feature type="coiled-coil region" evidence="1">
    <location>
        <begin position="1215"/>
        <end position="1368"/>
    </location>
</feature>
<feature type="compositionally biased region" description="Polar residues" evidence="2">
    <location>
        <begin position="744"/>
        <end position="762"/>
    </location>
</feature>
<evidence type="ECO:0000313" key="4">
    <source>
        <dbReference type="Proteomes" id="UP000790833"/>
    </source>
</evidence>
<feature type="region of interest" description="Disordered" evidence="2">
    <location>
        <begin position="834"/>
        <end position="1020"/>
    </location>
</feature>
<keyword evidence="1" id="KW-0175">Coiled coil</keyword>
<feature type="compositionally biased region" description="Polar residues" evidence="2">
    <location>
        <begin position="996"/>
        <end position="1006"/>
    </location>
</feature>
<gene>
    <name evidence="3" type="ORF">KQ657_002000</name>
</gene>
<feature type="region of interest" description="Disordered" evidence="2">
    <location>
        <begin position="1372"/>
        <end position="1391"/>
    </location>
</feature>
<feature type="compositionally biased region" description="Polar residues" evidence="2">
    <location>
        <begin position="866"/>
        <end position="880"/>
    </location>
</feature>
<evidence type="ECO:0000256" key="2">
    <source>
        <dbReference type="SAM" id="MobiDB-lite"/>
    </source>
</evidence>
<feature type="compositionally biased region" description="Low complexity" evidence="2">
    <location>
        <begin position="909"/>
        <end position="926"/>
    </location>
</feature>
<dbReference type="OrthoDB" id="3993678at2759"/>
<reference evidence="3" key="1">
    <citation type="submission" date="2021-03" db="EMBL/GenBank/DDBJ databases">
        <authorList>
            <person name="Palmer J.M."/>
        </authorList>
    </citation>
    <scope>NUCLEOTIDE SEQUENCE</scope>
    <source>
        <strain evidence="3">ARV_011</strain>
    </source>
</reference>
<feature type="compositionally biased region" description="Polar residues" evidence="2">
    <location>
        <begin position="705"/>
        <end position="730"/>
    </location>
</feature>
<evidence type="ECO:0000256" key="1">
    <source>
        <dbReference type="SAM" id="Coils"/>
    </source>
</evidence>
<feature type="region of interest" description="Disordered" evidence="2">
    <location>
        <begin position="241"/>
        <end position="351"/>
    </location>
</feature>
<dbReference type="GeneID" id="66115374"/>
<feature type="compositionally biased region" description="Polar residues" evidence="2">
    <location>
        <begin position="770"/>
        <end position="787"/>
    </location>
</feature>
<feature type="compositionally biased region" description="Polar residues" evidence="2">
    <location>
        <begin position="445"/>
        <end position="459"/>
    </location>
</feature>
<protein>
    <submittedName>
        <fullName evidence="3">Uncharacterized protein</fullName>
    </submittedName>
</protein>
<dbReference type="EMBL" id="JAHMUF010000019">
    <property type="protein sequence ID" value="KAG7192281.1"/>
    <property type="molecule type" value="Genomic_DNA"/>
</dbReference>
<proteinExistence type="predicted"/>
<feature type="compositionally biased region" description="Polar residues" evidence="2">
    <location>
        <begin position="1376"/>
        <end position="1385"/>
    </location>
</feature>
<feature type="compositionally biased region" description="Polar residues" evidence="2">
    <location>
        <begin position="428"/>
        <end position="437"/>
    </location>
</feature>
<feature type="compositionally biased region" description="Polar residues" evidence="2">
    <location>
        <begin position="297"/>
        <end position="324"/>
    </location>
</feature>
<name>A0A9P8AGZ4_9ASCO</name>
<feature type="compositionally biased region" description="Low complexity" evidence="2">
    <location>
        <begin position="281"/>
        <end position="296"/>
    </location>
</feature>
<comment type="caution">
    <text evidence="3">The sequence shown here is derived from an EMBL/GenBank/DDBJ whole genome shotgun (WGS) entry which is preliminary data.</text>
</comment>
<organism evidence="3 4">
    <name type="scientific">Scheffersomyces spartinae</name>
    <dbReference type="NCBI Taxonomy" id="45513"/>
    <lineage>
        <taxon>Eukaryota</taxon>
        <taxon>Fungi</taxon>
        <taxon>Dikarya</taxon>
        <taxon>Ascomycota</taxon>
        <taxon>Saccharomycotina</taxon>
        <taxon>Pichiomycetes</taxon>
        <taxon>Debaryomycetaceae</taxon>
        <taxon>Scheffersomyces</taxon>
    </lineage>
</organism>
<sequence>MDAATDAFATKKGYLRNKILAGEQDIDMLTETVQRPVQKYPPQQPQVYQQQQYLQYQEYPPQPQQQQYTSHFDDANHLMSLGGSSYNLRASLMSLQSTASRKKLFHKFRGGSGGGVEDFDDDAGAELPESDVSFEYLKHTRDHGPYGGILSRRQLESAPIIPTLDSLDSKPSNNMEYRRQMNVQRKLALATGVRANSLQSGPPGTMPDYRTMSLNSAPAPPTGYGPRAMSLNGPNGFMTRQSMMQQQQQQQQSFQPQQQFQQQLPGNPRAMSMRGGYGSYNNNNTMGPGMPMQGPNSRTMSLNSNQGPRAMSLQSSRPMPMSNNYPPPRMYNGPQPGAQPFVPNNSQNGPRAMSLSLQLQSARFNGSQRLPSMPGRAPYGPNNGPFQQQQQQNQQFATTYSSQKPSEESLMNVVEEEDEHQVQQENNLSTDSFNPSVVSEDGKHNFSSRLNSASPSKPVTSLDPGKAKSMENSDDDDFVYKFDEEPPSISRKSTLKKTNSMKLRKLSLFQKEVDTPLAKETSGNPPPTSPTFNVNRKSTSSTIANSPSKRVSVLTDNESSKDVLEQKFNVLGATATMNSTASSNNVYYTASSFLLPVRGQNLARLSMEETIEEEDIKTPQLSQYSERLDTPKLSQKADDTMTLHDDLEDEIDRVTLEDHSTTQTHTSTNNNTFKSSSEEEDLNEEVPSSMDYAKTRSPTILKLVVTSSSTGNTPELNGTSDLSRFASNDSTRSDRRQPSFKSIVGNTVFSNFRSPSMSTDSPTFDGGVSKHSQSSVNKEDTGASSNELAIGERVNETPKKKFAAVEPTPTPGRALPSPNIENLTSTITMSQIDDEILYSPTRRPVMRPRTSVRSEYSDSDEDMNSRIFSPSSGTHKSSPVKSKYSTDDDDDDDEEEEEEGTATDENGLSSIIATSGTSTATTTTNTVHPQYTNVDSGGEAGAGAALNPKVRRKPPPTNSPTRVHATRPLSDLVDGNPAVPLETESMANSRRELSILSLQSEDGSSSNKKRDSQGFAGKSKNFLKRWSKASRRLSEDFSGTKKAGPEERIVNNRQSMPLIRNSIHSLSTTASSGGGGGGPQAIRNNINTNVPQPIRFTKEELGIMNANNELLNDLQLVTTELASSIRREISLEKELKNLQLGESTPIVTNSNGGQSFPNKEDYTSCIKTISDLQEKLNKERRLRFISEDHALLWENGQQPSALKLGYEKAEIYQQLLSKNDLVNQLQDKVNELESKNKNNPDLLTKYNELLFENTQLKVEMKQQESNLIQTKQELYEALNNKENYNHTKNLRLINSFTTGGDVDEVAEKIQEYKDEVSILKKQREELREAIGKLSHANNFELKVANDKVKVLEEKVDRLKDINLRLTQRMDSRNSIEDNSNNNYSTKGGKLQGFSIVNPTTNLMTIRDQPN</sequence>